<dbReference type="Gene3D" id="3.40.1580.10">
    <property type="entry name" value="SMI1/KNR4-like"/>
    <property type="match status" value="1"/>
</dbReference>
<evidence type="ECO:0000259" key="1">
    <source>
        <dbReference type="SMART" id="SM00860"/>
    </source>
</evidence>
<name>A0ABR9JJN8_9ACTN</name>
<dbReference type="Proteomes" id="UP000627838">
    <property type="component" value="Unassembled WGS sequence"/>
</dbReference>
<evidence type="ECO:0000313" key="2">
    <source>
        <dbReference type="EMBL" id="MBE1530749.1"/>
    </source>
</evidence>
<organism evidence="2 3">
    <name type="scientific">Actinomadura algeriensis</name>
    <dbReference type="NCBI Taxonomy" id="1679523"/>
    <lineage>
        <taxon>Bacteria</taxon>
        <taxon>Bacillati</taxon>
        <taxon>Actinomycetota</taxon>
        <taxon>Actinomycetes</taxon>
        <taxon>Streptosporangiales</taxon>
        <taxon>Thermomonosporaceae</taxon>
        <taxon>Actinomadura</taxon>
    </lineage>
</organism>
<accession>A0ABR9JJN8</accession>
<protein>
    <submittedName>
        <fullName evidence="2">Cell wall assembly regulator SMI1</fullName>
    </submittedName>
</protein>
<dbReference type="InterPro" id="IPR037883">
    <property type="entry name" value="Knr4/Smi1-like_sf"/>
</dbReference>
<dbReference type="SMART" id="SM00860">
    <property type="entry name" value="SMI1_KNR4"/>
    <property type="match status" value="1"/>
</dbReference>
<keyword evidence="3" id="KW-1185">Reference proteome</keyword>
<dbReference type="Pfam" id="PF09346">
    <property type="entry name" value="SMI1_KNR4"/>
    <property type="match status" value="1"/>
</dbReference>
<proteinExistence type="predicted"/>
<comment type="caution">
    <text evidence="2">The sequence shown here is derived from an EMBL/GenBank/DDBJ whole genome shotgun (WGS) entry which is preliminary data.</text>
</comment>
<gene>
    <name evidence="2" type="ORF">H4W34_000582</name>
</gene>
<dbReference type="RefSeq" id="WP_192757720.1">
    <property type="nucleotide sequence ID" value="NZ_JADBDZ010000001.1"/>
</dbReference>
<dbReference type="EMBL" id="JADBDZ010000001">
    <property type="protein sequence ID" value="MBE1530749.1"/>
    <property type="molecule type" value="Genomic_DNA"/>
</dbReference>
<dbReference type="SUPFAM" id="SSF160631">
    <property type="entry name" value="SMI1/KNR4-like"/>
    <property type="match status" value="1"/>
</dbReference>
<sequence>MPAIDDFGTWEPLLKLLRANGAVGPAAAGGRTTGRITAGGGFSLRLGPHADVMDQMSAVKPVAKALDEAGRKDIAFEVEIRPSGRAALHLINADGAVDSGVGPYPGALVLVDGAVPEPWRRPPEAVPDAAPAASADPGLLERTLRERLPKAIGATTAEIAAAEERLGIALPDELKALYRVTRAHWDDHKDDYEAMDREVRAVGLELFPPDEVYIADAASRHCSWRFGGLEAAVTPPDAEVQGLVGSPGWIVFGDNGGGDRIAVDLTPGPRGHLGQIIILSHEESVGAALIADSLTDLVVNRRKDFDPEPLGDRSRAVAHVNVRSLPSVRAAAHPDLEVLSIGAWDDEPVGLAPVVGLPRLRTLSAYPGTLADPLEIPRLTGLEFLALGPDEWRVLLDAGAVPRGLLAADIVVHGDPSPLPIVALANEILALWDRPRIGTTVIEGDLGRDVVGSP</sequence>
<evidence type="ECO:0000313" key="3">
    <source>
        <dbReference type="Proteomes" id="UP000627838"/>
    </source>
</evidence>
<feature type="domain" description="Knr4/Smi1-like" evidence="1">
    <location>
        <begin position="153"/>
        <end position="300"/>
    </location>
</feature>
<reference evidence="2 3" key="1">
    <citation type="submission" date="2020-10" db="EMBL/GenBank/DDBJ databases">
        <title>Sequencing the genomes of 1000 actinobacteria strains.</title>
        <authorList>
            <person name="Klenk H.-P."/>
        </authorList>
    </citation>
    <scope>NUCLEOTIDE SEQUENCE [LARGE SCALE GENOMIC DNA]</scope>
    <source>
        <strain evidence="2 3">DSM 46744</strain>
    </source>
</reference>
<dbReference type="InterPro" id="IPR018958">
    <property type="entry name" value="Knr4/Smi1-like_dom"/>
</dbReference>